<feature type="transmembrane region" description="Helical" evidence="8">
    <location>
        <begin position="28"/>
        <end position="49"/>
    </location>
</feature>
<comment type="similarity">
    <text evidence="7">Belongs to the glycosyltransferase 87 family.</text>
</comment>
<evidence type="ECO:0000313" key="9">
    <source>
        <dbReference type="EMBL" id="QGQ23680.1"/>
    </source>
</evidence>
<keyword evidence="6 8" id="KW-0472">Membrane</keyword>
<dbReference type="GO" id="GO:0016758">
    <property type="term" value="F:hexosyltransferase activity"/>
    <property type="evidence" value="ECO:0007669"/>
    <property type="project" value="InterPro"/>
</dbReference>
<sequence>MNHSIRARRFFNKEVNLIRDLFDRHNKIWRAAFIVLAVIVSVIQFLRIARRPPGDFPLHWTSGHFIATGQFLYTRNINYPYPPFWGFVHSTLAWIPMETAYLLVYPLFFVALYVLVRVLNRLSEVHFPLGKNELFWLVTVAILLSSRYLIRDMLECGVNLALVAAAWLAVYLWREKKELQGSLILGFAMALKCTPSLFWVWFILKREWKMAGLTFLAAACFTLSPMLKLGYAEYDRTVRHWVFNVMHGVKEKDPSKGIAGPVPIANMSLRITLARYLMHFPKEHEGRMKTPLYVDFLNLPPVTAGRIISLSMLVFLIFIAWLFRRHYDDRSDERILWECAVLSILILLYSPVTWGQHCVGIFPGVYLLIRSSMSQEHFTKPLKVGIGLFVFLVLILNRAFIGKFYSELLGTYHTSTFLFLGIIGFLLSRHFRVTREKTAEAALQPAQENEPVTA</sequence>
<protein>
    <submittedName>
        <fullName evidence="9">DUF2029 domain-containing protein</fullName>
    </submittedName>
</protein>
<dbReference type="KEGG" id="gim:F1728_13765"/>
<keyword evidence="10" id="KW-1185">Reference proteome</keyword>
<evidence type="ECO:0000256" key="6">
    <source>
        <dbReference type="ARBA" id="ARBA00023136"/>
    </source>
</evidence>
<evidence type="ECO:0000256" key="1">
    <source>
        <dbReference type="ARBA" id="ARBA00004651"/>
    </source>
</evidence>
<dbReference type="AlphaFoldDB" id="A0A6I6ADN9"/>
<evidence type="ECO:0000256" key="8">
    <source>
        <dbReference type="SAM" id="Phobius"/>
    </source>
</evidence>
<feature type="transmembrane region" description="Helical" evidence="8">
    <location>
        <begin position="210"/>
        <end position="231"/>
    </location>
</feature>
<proteinExistence type="inferred from homology"/>
<dbReference type="EMBL" id="CP043930">
    <property type="protein sequence ID" value="QGQ23680.1"/>
    <property type="molecule type" value="Genomic_DNA"/>
</dbReference>
<keyword evidence="2" id="KW-1003">Cell membrane</keyword>
<evidence type="ECO:0000256" key="5">
    <source>
        <dbReference type="ARBA" id="ARBA00022989"/>
    </source>
</evidence>
<feature type="transmembrane region" description="Helical" evidence="8">
    <location>
        <begin position="185"/>
        <end position="204"/>
    </location>
</feature>
<feature type="transmembrane region" description="Helical" evidence="8">
    <location>
        <begin position="100"/>
        <end position="120"/>
    </location>
</feature>
<feature type="transmembrane region" description="Helical" evidence="8">
    <location>
        <begin position="307"/>
        <end position="324"/>
    </location>
</feature>
<feature type="transmembrane region" description="Helical" evidence="8">
    <location>
        <begin position="408"/>
        <end position="427"/>
    </location>
</feature>
<feature type="transmembrane region" description="Helical" evidence="8">
    <location>
        <begin position="344"/>
        <end position="369"/>
    </location>
</feature>
<gene>
    <name evidence="9" type="ORF">F1728_13765</name>
</gene>
<dbReference type="GO" id="GO:0005886">
    <property type="term" value="C:plasma membrane"/>
    <property type="evidence" value="ECO:0007669"/>
    <property type="project" value="UniProtKB-SubCell"/>
</dbReference>
<keyword evidence="5 8" id="KW-1133">Transmembrane helix</keyword>
<dbReference type="Proteomes" id="UP000427281">
    <property type="component" value="Chromosome"/>
</dbReference>
<name>A0A6I6ADN9_9PLAN</name>
<evidence type="ECO:0000256" key="4">
    <source>
        <dbReference type="ARBA" id="ARBA00022692"/>
    </source>
</evidence>
<feature type="transmembrane region" description="Helical" evidence="8">
    <location>
        <begin position="381"/>
        <end position="402"/>
    </location>
</feature>
<comment type="subcellular location">
    <subcellularLocation>
        <location evidence="1">Cell membrane</location>
        <topology evidence="1">Multi-pass membrane protein</topology>
    </subcellularLocation>
</comment>
<organism evidence="9 10">
    <name type="scientific">Gimesia benthica</name>
    <dbReference type="NCBI Taxonomy" id="2608982"/>
    <lineage>
        <taxon>Bacteria</taxon>
        <taxon>Pseudomonadati</taxon>
        <taxon>Planctomycetota</taxon>
        <taxon>Planctomycetia</taxon>
        <taxon>Planctomycetales</taxon>
        <taxon>Planctomycetaceae</taxon>
        <taxon>Gimesia</taxon>
    </lineage>
</organism>
<keyword evidence="4 8" id="KW-0812">Transmembrane</keyword>
<reference evidence="9 10" key="1">
    <citation type="submission" date="2019-09" db="EMBL/GenBank/DDBJ databases">
        <title>Gimesia benthica sp. nov., a novel bacterium isolated from deep-sea water of the Northwest Indian Ocean.</title>
        <authorList>
            <person name="Dai X."/>
        </authorList>
    </citation>
    <scope>NUCLEOTIDE SEQUENCE [LARGE SCALE GENOMIC DNA]</scope>
    <source>
        <strain evidence="9 10">E7</strain>
    </source>
</reference>
<evidence type="ECO:0000256" key="3">
    <source>
        <dbReference type="ARBA" id="ARBA00022679"/>
    </source>
</evidence>
<evidence type="ECO:0000313" key="10">
    <source>
        <dbReference type="Proteomes" id="UP000427281"/>
    </source>
</evidence>
<accession>A0A6I6ADN9</accession>
<evidence type="ECO:0000256" key="2">
    <source>
        <dbReference type="ARBA" id="ARBA00022475"/>
    </source>
</evidence>
<keyword evidence="3" id="KW-0808">Transferase</keyword>
<evidence type="ECO:0000256" key="7">
    <source>
        <dbReference type="ARBA" id="ARBA00024033"/>
    </source>
</evidence>
<dbReference type="InterPro" id="IPR018584">
    <property type="entry name" value="GT87"/>
</dbReference>
<dbReference type="Pfam" id="PF09594">
    <property type="entry name" value="GT87"/>
    <property type="match status" value="1"/>
</dbReference>
<feature type="transmembrane region" description="Helical" evidence="8">
    <location>
        <begin position="156"/>
        <end position="173"/>
    </location>
</feature>